<gene>
    <name evidence="3" type="ORF">ACFQEU_05105</name>
</gene>
<feature type="transmembrane region" description="Helical" evidence="2">
    <location>
        <begin position="97"/>
        <end position="119"/>
    </location>
</feature>
<dbReference type="Proteomes" id="UP001596442">
    <property type="component" value="Unassembled WGS sequence"/>
</dbReference>
<dbReference type="AlphaFoldDB" id="A0ABD5S8Z2"/>
<dbReference type="EMBL" id="JBHSWW010000044">
    <property type="protein sequence ID" value="MFC6752844.1"/>
    <property type="molecule type" value="Genomic_DNA"/>
</dbReference>
<evidence type="ECO:0000313" key="4">
    <source>
        <dbReference type="Proteomes" id="UP001596442"/>
    </source>
</evidence>
<keyword evidence="2" id="KW-0812">Transmembrane</keyword>
<keyword evidence="4" id="KW-1185">Reference proteome</keyword>
<feature type="transmembrane region" description="Helical" evidence="2">
    <location>
        <begin position="131"/>
        <end position="153"/>
    </location>
</feature>
<feature type="compositionally biased region" description="Low complexity" evidence="1">
    <location>
        <begin position="35"/>
        <end position="55"/>
    </location>
</feature>
<name>A0ABD5S8Z2_9EURY</name>
<evidence type="ECO:0000256" key="1">
    <source>
        <dbReference type="SAM" id="MobiDB-lite"/>
    </source>
</evidence>
<feature type="transmembrane region" description="Helical" evidence="2">
    <location>
        <begin position="73"/>
        <end position="91"/>
    </location>
</feature>
<reference evidence="3 4" key="1">
    <citation type="journal article" date="2019" name="Int. J. Syst. Evol. Microbiol.">
        <title>The Global Catalogue of Microorganisms (GCM) 10K type strain sequencing project: providing services to taxonomists for standard genome sequencing and annotation.</title>
        <authorList>
            <consortium name="The Broad Institute Genomics Platform"/>
            <consortium name="The Broad Institute Genome Sequencing Center for Infectious Disease"/>
            <person name="Wu L."/>
            <person name="Ma J."/>
        </authorList>
    </citation>
    <scope>NUCLEOTIDE SEQUENCE [LARGE SCALE GENOMIC DNA]</scope>
    <source>
        <strain evidence="3 4">CGMCC 1.3239</strain>
    </source>
</reference>
<evidence type="ECO:0000313" key="3">
    <source>
        <dbReference type="EMBL" id="MFC6752844.1"/>
    </source>
</evidence>
<keyword evidence="2" id="KW-0472">Membrane</keyword>
<protein>
    <submittedName>
        <fullName evidence="3">Uncharacterized protein</fullName>
    </submittedName>
</protein>
<dbReference type="RefSeq" id="WP_379779916.1">
    <property type="nucleotide sequence ID" value="NZ_JBHSWW010000044.1"/>
</dbReference>
<feature type="transmembrane region" description="Helical" evidence="2">
    <location>
        <begin position="159"/>
        <end position="181"/>
    </location>
</feature>
<comment type="caution">
    <text evidence="3">The sequence shown here is derived from an EMBL/GenBank/DDBJ whole genome shotgun (WGS) entry which is preliminary data.</text>
</comment>
<feature type="region of interest" description="Disordered" evidence="1">
    <location>
        <begin position="1"/>
        <end position="62"/>
    </location>
</feature>
<proteinExistence type="predicted"/>
<accession>A0ABD5S8Z2</accession>
<evidence type="ECO:0000256" key="2">
    <source>
        <dbReference type="SAM" id="Phobius"/>
    </source>
</evidence>
<organism evidence="3 4">
    <name type="scientific">Halorubrum tibetense</name>
    <dbReference type="NCBI Taxonomy" id="175631"/>
    <lineage>
        <taxon>Archaea</taxon>
        <taxon>Methanobacteriati</taxon>
        <taxon>Methanobacteriota</taxon>
        <taxon>Stenosarchaea group</taxon>
        <taxon>Halobacteria</taxon>
        <taxon>Halobacteriales</taxon>
        <taxon>Haloferacaceae</taxon>
        <taxon>Halorubrum</taxon>
    </lineage>
</organism>
<feature type="compositionally biased region" description="Acidic residues" evidence="1">
    <location>
        <begin position="9"/>
        <end position="26"/>
    </location>
</feature>
<sequence length="195" mass="19122">MQPSKEREADDTDPLDDLDDLLDDDLASGGGDTASGGAAETAADPGETTTGPTTTDGGGSADGGRIGVDGRWFSLKSLAIALVAVGIGVFVGGSIPLIGGTIGSVGGVLLGAFLVGLVFSSRSYAETGVAGTAAGAMTAVTSVLGVGFLPIGLDYLSEWGLPLLAVGGGVGLLVALVGHYFGRDLRAGLTNDVPE</sequence>
<keyword evidence="2" id="KW-1133">Transmembrane helix</keyword>